<dbReference type="RefSeq" id="WP_216518572.1">
    <property type="nucleotide sequence ID" value="NZ_JAHLPM010000005.1"/>
</dbReference>
<dbReference type="PANTHER" id="PTHR43525:SF1">
    <property type="entry name" value="PROTEIN MALY"/>
    <property type="match status" value="1"/>
</dbReference>
<keyword evidence="2" id="KW-0663">Pyridoxal phosphate</keyword>
<accession>A0ABS6E4V0</accession>
<keyword evidence="6" id="KW-1185">Reference proteome</keyword>
<dbReference type="InterPro" id="IPR051798">
    <property type="entry name" value="Class-II_PLP-Dep_Aminotrans"/>
</dbReference>
<dbReference type="Pfam" id="PF00155">
    <property type="entry name" value="Aminotran_1_2"/>
    <property type="match status" value="1"/>
</dbReference>
<keyword evidence="5" id="KW-0808">Transferase</keyword>
<dbReference type="CDD" id="cd00609">
    <property type="entry name" value="AAT_like"/>
    <property type="match status" value="1"/>
</dbReference>
<sequence length="392" mass="44933">MKYNFDEIINRKDSHSIKWSNLEKTYGDKDILPMWIADMDFKVADEILEGFMERVNHGVFGYDYRPASYYEAVINWVKKRHGWDIKKEWILFTPGVVMGLNLAVVTLTKKREKIIIQPPIYPPFSGVISRNERAILTNPLRHNGEKYIMDYNDLEKKIDNDTKLMLLCSPHNPTGRVWAKDELEKLGEICLKNNIIIVSDEIHSDLIFKGHKHTTIASISEELAMNTITLMAPSKTFNIAGLFTSVAIIPNKEIRDKFVKTIEILGIDHNSTFGAVGLEAAYNHGETWLEEVLEYIEDNLDYTMEYVKNNIPKITIDRPEGTFLVWLNCTKLGLSQEELNELMIKTGKVLLNDGMTFGKEGEGFLRLNIGCSRSTLEEALKRIEKAVKSLKN</sequence>
<feature type="domain" description="Aminotransferase class I/classII large" evidence="4">
    <location>
        <begin position="66"/>
        <end position="383"/>
    </location>
</feature>
<dbReference type="NCBIfam" id="TIGR04350">
    <property type="entry name" value="C_S_lyase_PatB"/>
    <property type="match status" value="1"/>
</dbReference>
<evidence type="ECO:0000259" key="4">
    <source>
        <dbReference type="Pfam" id="PF00155"/>
    </source>
</evidence>
<dbReference type="GO" id="GO:0008483">
    <property type="term" value="F:transaminase activity"/>
    <property type="evidence" value="ECO:0007669"/>
    <property type="project" value="UniProtKB-KW"/>
</dbReference>
<proteinExistence type="predicted"/>
<dbReference type="InterPro" id="IPR027619">
    <property type="entry name" value="C-S_lyase_PatB-like"/>
</dbReference>
<comment type="caution">
    <text evidence="5">The sequence shown here is derived from an EMBL/GenBank/DDBJ whole genome shotgun (WGS) entry which is preliminary data.</text>
</comment>
<protein>
    <submittedName>
        <fullName evidence="5">Pyridoxal phosphate-dependent aminotransferase</fullName>
    </submittedName>
</protein>
<dbReference type="InterPro" id="IPR004839">
    <property type="entry name" value="Aminotransferase_I/II_large"/>
</dbReference>
<dbReference type="PANTHER" id="PTHR43525">
    <property type="entry name" value="PROTEIN MALY"/>
    <property type="match status" value="1"/>
</dbReference>
<evidence type="ECO:0000313" key="5">
    <source>
        <dbReference type="EMBL" id="MBU5437940.1"/>
    </source>
</evidence>
<name>A0ABS6E4V0_9FIRM</name>
<organism evidence="5 6">
    <name type="scientific">Tissierella simiarum</name>
    <dbReference type="NCBI Taxonomy" id="2841534"/>
    <lineage>
        <taxon>Bacteria</taxon>
        <taxon>Bacillati</taxon>
        <taxon>Bacillota</taxon>
        <taxon>Tissierellia</taxon>
        <taxon>Tissierellales</taxon>
        <taxon>Tissierellaceae</taxon>
        <taxon>Tissierella</taxon>
    </lineage>
</organism>
<keyword evidence="3" id="KW-0456">Lyase</keyword>
<gene>
    <name evidence="5" type="ORF">KQI42_07970</name>
</gene>
<reference evidence="5 6" key="1">
    <citation type="submission" date="2021-06" db="EMBL/GenBank/DDBJ databases">
        <authorList>
            <person name="Sun Q."/>
            <person name="Li D."/>
        </authorList>
    </citation>
    <scope>NUCLEOTIDE SEQUENCE [LARGE SCALE GENOMIC DNA]</scope>
    <source>
        <strain evidence="5 6">MSJ-40</strain>
    </source>
</reference>
<evidence type="ECO:0000256" key="1">
    <source>
        <dbReference type="ARBA" id="ARBA00001933"/>
    </source>
</evidence>
<keyword evidence="5" id="KW-0032">Aminotransferase</keyword>
<comment type="cofactor">
    <cofactor evidence="1">
        <name>pyridoxal 5'-phosphate</name>
        <dbReference type="ChEBI" id="CHEBI:597326"/>
    </cofactor>
</comment>
<dbReference type="Proteomes" id="UP000749471">
    <property type="component" value="Unassembled WGS sequence"/>
</dbReference>
<evidence type="ECO:0000256" key="2">
    <source>
        <dbReference type="ARBA" id="ARBA00022898"/>
    </source>
</evidence>
<dbReference type="EMBL" id="JAHLPM010000005">
    <property type="protein sequence ID" value="MBU5437940.1"/>
    <property type="molecule type" value="Genomic_DNA"/>
</dbReference>
<evidence type="ECO:0000313" key="6">
    <source>
        <dbReference type="Proteomes" id="UP000749471"/>
    </source>
</evidence>
<evidence type="ECO:0000256" key="3">
    <source>
        <dbReference type="ARBA" id="ARBA00023239"/>
    </source>
</evidence>